<dbReference type="EMBL" id="CADEPI010000006">
    <property type="protein sequence ID" value="CAB3361375.1"/>
    <property type="molecule type" value="Genomic_DNA"/>
</dbReference>
<evidence type="ECO:0000256" key="3">
    <source>
        <dbReference type="ARBA" id="ARBA00023186"/>
    </source>
</evidence>
<dbReference type="Proteomes" id="UP000494165">
    <property type="component" value="Unassembled WGS sequence"/>
</dbReference>
<dbReference type="AlphaFoldDB" id="A0A8S1C2F3"/>
<dbReference type="PANTHER" id="PTHR20903">
    <property type="entry name" value="PREFOLDIN SUBUNIT 1-RELATED"/>
    <property type="match status" value="1"/>
</dbReference>
<proteinExistence type="inferred from homology"/>
<gene>
    <name evidence="5" type="ORF">CLODIP_2_CD15757</name>
</gene>
<reference evidence="5 6" key="1">
    <citation type="submission" date="2020-04" db="EMBL/GenBank/DDBJ databases">
        <authorList>
            <person name="Alioto T."/>
            <person name="Alioto T."/>
            <person name="Gomez Garrido J."/>
        </authorList>
    </citation>
    <scope>NUCLEOTIDE SEQUENCE [LARGE SCALE GENOMIC DNA]</scope>
</reference>
<dbReference type="InterPro" id="IPR002777">
    <property type="entry name" value="PFD_beta-like"/>
</dbReference>
<dbReference type="GO" id="GO:0016272">
    <property type="term" value="C:prefoldin complex"/>
    <property type="evidence" value="ECO:0007669"/>
    <property type="project" value="InterPro"/>
</dbReference>
<evidence type="ECO:0008006" key="7">
    <source>
        <dbReference type="Google" id="ProtNLM"/>
    </source>
</evidence>
<comment type="caution">
    <text evidence="5">The sequence shown here is derived from an EMBL/GenBank/DDBJ whole genome shotgun (WGS) entry which is preliminary data.</text>
</comment>
<dbReference type="GO" id="GO:0005737">
    <property type="term" value="C:cytoplasm"/>
    <property type="evidence" value="ECO:0007669"/>
    <property type="project" value="TreeGrafter"/>
</dbReference>
<dbReference type="Gene3D" id="1.10.287.370">
    <property type="match status" value="1"/>
</dbReference>
<evidence type="ECO:0000313" key="6">
    <source>
        <dbReference type="Proteomes" id="UP000494165"/>
    </source>
</evidence>
<comment type="subunit">
    <text evidence="2">Heterohexamer of two PFD-alpha type and four PFD-beta type subunits.</text>
</comment>
<keyword evidence="6" id="KW-1185">Reference proteome</keyword>
<dbReference type="Pfam" id="PF01920">
    <property type="entry name" value="Prefoldin_2"/>
    <property type="match status" value="1"/>
</dbReference>
<accession>A0A8S1C2F3</accession>
<evidence type="ECO:0000256" key="2">
    <source>
        <dbReference type="ARBA" id="ARBA00011695"/>
    </source>
</evidence>
<dbReference type="GO" id="GO:0044183">
    <property type="term" value="F:protein folding chaperone"/>
    <property type="evidence" value="ECO:0007669"/>
    <property type="project" value="TreeGrafter"/>
</dbReference>
<name>A0A8S1C2F3_9INSE</name>
<dbReference type="GO" id="GO:0051082">
    <property type="term" value="F:unfolded protein binding"/>
    <property type="evidence" value="ECO:0007669"/>
    <property type="project" value="InterPro"/>
</dbReference>
<dbReference type="SUPFAM" id="SSF46579">
    <property type="entry name" value="Prefoldin"/>
    <property type="match status" value="1"/>
</dbReference>
<evidence type="ECO:0000256" key="1">
    <source>
        <dbReference type="ARBA" id="ARBA00008045"/>
    </source>
</evidence>
<organism evidence="5 6">
    <name type="scientific">Cloeon dipterum</name>
    <dbReference type="NCBI Taxonomy" id="197152"/>
    <lineage>
        <taxon>Eukaryota</taxon>
        <taxon>Metazoa</taxon>
        <taxon>Ecdysozoa</taxon>
        <taxon>Arthropoda</taxon>
        <taxon>Hexapoda</taxon>
        <taxon>Insecta</taxon>
        <taxon>Pterygota</taxon>
        <taxon>Palaeoptera</taxon>
        <taxon>Ephemeroptera</taxon>
        <taxon>Pisciforma</taxon>
        <taxon>Baetidae</taxon>
        <taxon>Cloeon</taxon>
    </lineage>
</organism>
<protein>
    <recommendedName>
        <fullName evidence="7">Prefoldin subunit 1</fullName>
    </recommendedName>
</protein>
<dbReference type="PANTHER" id="PTHR20903:SF0">
    <property type="entry name" value="PREFOLDIN SUBUNIT 1"/>
    <property type="match status" value="1"/>
</dbReference>
<evidence type="ECO:0000313" key="5">
    <source>
        <dbReference type="EMBL" id="CAB3361375.1"/>
    </source>
</evidence>
<keyword evidence="3" id="KW-0143">Chaperone</keyword>
<comment type="similarity">
    <text evidence="1">Belongs to the prefoldin subunit beta family.</text>
</comment>
<evidence type="ECO:0000256" key="4">
    <source>
        <dbReference type="SAM" id="Coils"/>
    </source>
</evidence>
<sequence length="119" mass="13890">MSGKVEIDVELKKAFIAQQQKLIETRQKLRLADVQIDALKLDIRRSELTDREMAALPDNTTVYESVGHAFFLESVEKVRKGLETKIKDSTEKIKKHEVRILFFNRKHDKILARPLQFLN</sequence>
<dbReference type="InterPro" id="IPR009053">
    <property type="entry name" value="Prefoldin"/>
</dbReference>
<keyword evidence="4" id="KW-0175">Coiled coil</keyword>
<feature type="coiled-coil region" evidence="4">
    <location>
        <begin position="72"/>
        <end position="99"/>
    </location>
</feature>